<evidence type="ECO:0000313" key="2">
    <source>
        <dbReference type="Proteomes" id="UP000321197"/>
    </source>
</evidence>
<proteinExistence type="predicted"/>
<name>A0A511R0B3_9DEIN</name>
<organism evidence="1 2">
    <name type="scientific">Meiothermus hypogaeus NBRC 106114</name>
    <dbReference type="NCBI Taxonomy" id="1227553"/>
    <lineage>
        <taxon>Bacteria</taxon>
        <taxon>Thermotogati</taxon>
        <taxon>Deinococcota</taxon>
        <taxon>Deinococci</taxon>
        <taxon>Thermales</taxon>
        <taxon>Thermaceae</taxon>
        <taxon>Meiothermus</taxon>
    </lineage>
</organism>
<dbReference type="AlphaFoldDB" id="A0A511R0B3"/>
<accession>A0A511R0B3</accession>
<sequence>MTQVLQQLFQAPGHHPILRAIGQFALEGADEAGFDLFAGHGLLFQAYCIQADRAAFVALLVLRNALWPGNV</sequence>
<gene>
    <name evidence="1" type="ORF">MHY01S_12250</name>
</gene>
<dbReference type="Proteomes" id="UP000321197">
    <property type="component" value="Unassembled WGS sequence"/>
</dbReference>
<evidence type="ECO:0000313" key="1">
    <source>
        <dbReference type="EMBL" id="GEM83059.1"/>
    </source>
</evidence>
<protein>
    <submittedName>
        <fullName evidence="1">Uncharacterized protein</fullName>
    </submittedName>
</protein>
<comment type="caution">
    <text evidence="1">The sequence shown here is derived from an EMBL/GenBank/DDBJ whole genome shotgun (WGS) entry which is preliminary data.</text>
</comment>
<dbReference type="EMBL" id="BJXL01000030">
    <property type="protein sequence ID" value="GEM83059.1"/>
    <property type="molecule type" value="Genomic_DNA"/>
</dbReference>
<reference evidence="1 2" key="1">
    <citation type="submission" date="2019-07" db="EMBL/GenBank/DDBJ databases">
        <title>Whole genome shotgun sequence of Meiothermus hypogaeus NBRC 106114.</title>
        <authorList>
            <person name="Hosoyama A."/>
            <person name="Uohara A."/>
            <person name="Ohji S."/>
            <person name="Ichikawa N."/>
        </authorList>
    </citation>
    <scope>NUCLEOTIDE SEQUENCE [LARGE SCALE GENOMIC DNA]</scope>
    <source>
        <strain evidence="1 2">NBRC 106114</strain>
    </source>
</reference>